<sequence length="135" mass="15192">MGNAMEDEEWLDEIQKSVDASLAKWRRETPDANKVMSAYATYGYVMEMFATFTEITKRNNQDYRARMEALNHRISELEQGGVKFCGVHQRALAYRKGSAVTSDGSLWIALRDASEGEQPGKAPEAWQLAAKGARQ</sequence>
<evidence type="ECO:0000313" key="3">
    <source>
        <dbReference type="Proteomes" id="UP000190135"/>
    </source>
</evidence>
<reference evidence="2 3" key="1">
    <citation type="submission" date="2017-02" db="EMBL/GenBank/DDBJ databases">
        <authorList>
            <person name="Peterson S.W."/>
        </authorList>
    </citation>
    <scope>NUCLEOTIDE SEQUENCE [LARGE SCALE GENOMIC DNA]</scope>
    <source>
        <strain evidence="2 3">USBA 369</strain>
    </source>
</reference>
<proteinExistence type="predicted"/>
<dbReference type="EMBL" id="FUXL01000006">
    <property type="protein sequence ID" value="SKA11001.1"/>
    <property type="molecule type" value="Genomic_DNA"/>
</dbReference>
<dbReference type="AlphaFoldDB" id="A0A1T4R5Q9"/>
<name>A0A1T4R5Q9_9HYPH</name>
<organism evidence="2 3">
    <name type="scientific">Consotaella salsifontis</name>
    <dbReference type="NCBI Taxonomy" id="1365950"/>
    <lineage>
        <taxon>Bacteria</taxon>
        <taxon>Pseudomonadati</taxon>
        <taxon>Pseudomonadota</taxon>
        <taxon>Alphaproteobacteria</taxon>
        <taxon>Hyphomicrobiales</taxon>
        <taxon>Aurantimonadaceae</taxon>
        <taxon>Consotaella</taxon>
    </lineage>
</organism>
<gene>
    <name evidence="2" type="ORF">SAMN05428963_10626</name>
</gene>
<accession>A0A1T4R5Q9</accession>
<keyword evidence="3" id="KW-1185">Reference proteome</keyword>
<dbReference type="STRING" id="1365950.SAMN05428963_10626"/>
<protein>
    <submittedName>
        <fullName evidence="2">Uncharacterized protein</fullName>
    </submittedName>
</protein>
<feature type="region of interest" description="Disordered" evidence="1">
    <location>
        <begin position="114"/>
        <end position="135"/>
    </location>
</feature>
<evidence type="ECO:0000256" key="1">
    <source>
        <dbReference type="SAM" id="MobiDB-lite"/>
    </source>
</evidence>
<evidence type="ECO:0000313" key="2">
    <source>
        <dbReference type="EMBL" id="SKA11001.1"/>
    </source>
</evidence>
<dbReference type="Proteomes" id="UP000190135">
    <property type="component" value="Unassembled WGS sequence"/>
</dbReference>